<dbReference type="Proteomes" id="UP000204347">
    <property type="component" value="Genome"/>
</dbReference>
<dbReference type="GeneID" id="11117710"/>
<evidence type="ECO:0000313" key="2">
    <source>
        <dbReference type="EMBL" id="ACM91131.1"/>
    </source>
</evidence>
<feature type="transmembrane region" description="Helical" evidence="1">
    <location>
        <begin position="43"/>
        <end position="65"/>
    </location>
</feature>
<reference evidence="2 3" key="1">
    <citation type="journal article" date="2010" name="BMC Microbiol.">
        <title>Characterization of Phi2954, a newly isolated bacteriophage containing three dsRNA genomic segments.</title>
        <authorList>
            <person name="Qiao X."/>
            <person name="Sun Y."/>
            <person name="Qiao J."/>
            <person name="Di Sanzo F."/>
            <person name="Mindich L."/>
        </authorList>
    </citation>
    <scope>NUCLEOTIDE SEQUENCE [LARGE SCALE GENOMIC DNA]</scope>
</reference>
<dbReference type="RefSeq" id="YP_002600772.1">
    <property type="nucleotide sequence ID" value="NC_012093.1"/>
</dbReference>
<sequence>MFAKSVKVTLDRSGTEIKATKVEERTLIEGVGDAFTSIVNDDIAVGGLGVTVAMVGAIAGTAYGVNRVLTGRFNANPFSAG</sequence>
<accession>C0KIU6</accession>
<dbReference type="EMBL" id="FJ608825">
    <property type="protein sequence ID" value="ACM91131.1"/>
    <property type="molecule type" value="Genomic_RNA"/>
</dbReference>
<evidence type="ECO:0000256" key="1">
    <source>
        <dbReference type="SAM" id="Phobius"/>
    </source>
</evidence>
<dbReference type="KEGG" id="vg:11117710"/>
<keyword evidence="3" id="KW-1185">Reference proteome</keyword>
<proteinExistence type="predicted"/>
<keyword evidence="1" id="KW-0812">Transmembrane</keyword>
<keyword evidence="1" id="KW-1133">Transmembrane helix</keyword>
<organism evidence="2 3">
    <name type="scientific">Pseudomonas phage phi2954</name>
    <dbReference type="NCBI Taxonomy" id="593131"/>
    <lineage>
        <taxon>Viruses</taxon>
        <taxon>Riboviria</taxon>
        <taxon>Orthornavirae</taxon>
        <taxon>Duplornaviricota</taxon>
        <taxon>Vidaverviricetes</taxon>
        <taxon>Mindivirales</taxon>
        <taxon>Cystoviridae</taxon>
        <taxon>Deltacystovirus</taxon>
        <taxon>Deltacystovirus phi2954</taxon>
        <taxon>Cystovirus phi2954</taxon>
    </lineage>
</organism>
<keyword evidence="1" id="KW-0472">Membrane</keyword>
<name>C0KIU6_9VIRU</name>
<protein>
    <submittedName>
        <fullName evidence="2">p9</fullName>
    </submittedName>
</protein>
<evidence type="ECO:0000313" key="3">
    <source>
        <dbReference type="Proteomes" id="UP000204347"/>
    </source>
</evidence>